<dbReference type="EMBL" id="BMAW01037509">
    <property type="protein sequence ID" value="GFU48730.1"/>
    <property type="molecule type" value="Genomic_DNA"/>
</dbReference>
<dbReference type="Proteomes" id="UP000887013">
    <property type="component" value="Unassembled WGS sequence"/>
</dbReference>
<comment type="caution">
    <text evidence="1">The sequence shown here is derived from an EMBL/GenBank/DDBJ whole genome shotgun (WGS) entry which is preliminary data.</text>
</comment>
<keyword evidence="2" id="KW-1185">Reference proteome</keyword>
<organism evidence="1 2">
    <name type="scientific">Nephila pilipes</name>
    <name type="common">Giant wood spider</name>
    <name type="synonym">Nephila maculata</name>
    <dbReference type="NCBI Taxonomy" id="299642"/>
    <lineage>
        <taxon>Eukaryota</taxon>
        <taxon>Metazoa</taxon>
        <taxon>Ecdysozoa</taxon>
        <taxon>Arthropoda</taxon>
        <taxon>Chelicerata</taxon>
        <taxon>Arachnida</taxon>
        <taxon>Araneae</taxon>
        <taxon>Araneomorphae</taxon>
        <taxon>Entelegynae</taxon>
        <taxon>Araneoidea</taxon>
        <taxon>Nephilidae</taxon>
        <taxon>Nephila</taxon>
    </lineage>
</organism>
<evidence type="ECO:0000313" key="2">
    <source>
        <dbReference type="Proteomes" id="UP000887013"/>
    </source>
</evidence>
<evidence type="ECO:0000313" key="1">
    <source>
        <dbReference type="EMBL" id="GFU48730.1"/>
    </source>
</evidence>
<sequence length="89" mass="10122">MQTKLYSLVIHNGRRVTDNIGYIKAVTTNTDSPNKRWCFPCLPLQTQRKTSPILPIDESDISRSQCTFHGRWTTGSELPLGLTHCDHHS</sequence>
<name>A0A8X6R4I1_NEPPI</name>
<gene>
    <name evidence="1" type="ORF">NPIL_165821</name>
</gene>
<accession>A0A8X6R4I1</accession>
<protein>
    <submittedName>
        <fullName evidence="1">Uncharacterized protein</fullName>
    </submittedName>
</protein>
<dbReference type="AlphaFoldDB" id="A0A8X6R4I1"/>
<reference evidence="1" key="1">
    <citation type="submission" date="2020-08" db="EMBL/GenBank/DDBJ databases">
        <title>Multicomponent nature underlies the extraordinary mechanical properties of spider dragline silk.</title>
        <authorList>
            <person name="Kono N."/>
            <person name="Nakamura H."/>
            <person name="Mori M."/>
            <person name="Yoshida Y."/>
            <person name="Ohtoshi R."/>
            <person name="Malay A.D."/>
            <person name="Moran D.A.P."/>
            <person name="Tomita M."/>
            <person name="Numata K."/>
            <person name="Arakawa K."/>
        </authorList>
    </citation>
    <scope>NUCLEOTIDE SEQUENCE</scope>
</reference>
<proteinExistence type="predicted"/>